<dbReference type="OrthoDB" id="30841at10239"/>
<protein>
    <submittedName>
        <fullName evidence="1">Uncharacterized protein</fullName>
    </submittedName>
</protein>
<evidence type="ECO:0000313" key="1">
    <source>
        <dbReference type="EMBL" id="ASU03643.1"/>
    </source>
</evidence>
<organism evidence="1 2">
    <name type="scientific">Erwinia phage vB_EamM_RisingSun</name>
    <dbReference type="NCBI Taxonomy" id="2026080"/>
    <lineage>
        <taxon>Viruses</taxon>
        <taxon>Duplodnaviria</taxon>
        <taxon>Heunggongvirae</taxon>
        <taxon>Uroviricota</taxon>
        <taxon>Caudoviricetes</taxon>
        <taxon>Chimalliviridae</taxon>
        <taxon>Risingsunvirus</taxon>
        <taxon>Risingsunvirus risingsun</taxon>
    </lineage>
</organism>
<reference evidence="2" key="1">
    <citation type="submission" date="2017-07" db="EMBL/GenBank/DDBJ databases">
        <authorList>
            <person name="Putnam M.J."/>
            <person name="Sharma R."/>
            <person name="Kruger J.L."/>
            <person name="Berg J.A."/>
            <person name="Payne A.M."/>
            <person name="Fajardo C.P."/>
            <person name="Breakwell D.P."/>
            <person name="Hope S."/>
            <person name="Grose J.H."/>
        </authorList>
    </citation>
    <scope>NUCLEOTIDE SEQUENCE [LARGE SCALE GENOMIC DNA]</scope>
</reference>
<gene>
    <name evidence="1" type="ORF">RISINGSUN_27</name>
</gene>
<proteinExistence type="predicted"/>
<dbReference type="Proteomes" id="UP000225553">
    <property type="component" value="Segment"/>
</dbReference>
<dbReference type="EMBL" id="MF459646">
    <property type="protein sequence ID" value="ASU03643.1"/>
    <property type="molecule type" value="Genomic_DNA"/>
</dbReference>
<name>A0A223LIF4_9CAUD</name>
<evidence type="ECO:0000313" key="2">
    <source>
        <dbReference type="Proteomes" id="UP000225553"/>
    </source>
</evidence>
<sequence length="368" mass="42653">MNTLSLPSFTQFKYPLLNYGPLNNLIRDTEFNRRALMQRVAMVNYNLPNQHVLVGLLQQLAISPDWSLEYVVTYARFRAYTLSTLFKITNIQHLGEPQSDVFYGNGVKEVLFLLDNNKTYDEELTRIEHLCPVIPMYSTVNFHSYKPSIERIGHKTFHGTGGIAFIGIDVVELAVGWWYYMRQLREVDTGIHAYLVKYPLVNAQLIHNQMNVVNTLYEHVVNERPYGDLMNPEDVTFITTDVRKRLTDYMGWLVRAIKGRRLDNLGHLLAQISSLYAVPYFDFLRESDRIKMFAQTRWVYEPRTLKLFALYLTIANELSYKAGDINTQIAIAVPKMINNYQRITDKAVKGHLTELALKVQALNKINMS</sequence>
<accession>A0A223LIF4</accession>
<keyword evidence="2" id="KW-1185">Reference proteome</keyword>